<sequence length="84" mass="9632">MRKKEETLHDRESIQGNLPPAEVLLESLNSPRLWNKGVSRTYTEVLTAILKYRRTRMGYDEIECNRNKDTGNGLPTLNGQSEPT</sequence>
<accession>A0ACB9KLB2</accession>
<keyword evidence="2" id="KW-1185">Reference proteome</keyword>
<protein>
    <submittedName>
        <fullName evidence="1">Uncharacterized protein</fullName>
    </submittedName>
</protein>
<gene>
    <name evidence="1" type="ORF">L6164_037795</name>
</gene>
<dbReference type="Proteomes" id="UP000828941">
    <property type="component" value="Chromosome 14"/>
</dbReference>
<dbReference type="EMBL" id="CM039439">
    <property type="protein sequence ID" value="KAI4297941.1"/>
    <property type="molecule type" value="Genomic_DNA"/>
</dbReference>
<evidence type="ECO:0000313" key="1">
    <source>
        <dbReference type="EMBL" id="KAI4297941.1"/>
    </source>
</evidence>
<name>A0ACB9KLB2_BAUVA</name>
<comment type="caution">
    <text evidence="1">The sequence shown here is derived from an EMBL/GenBank/DDBJ whole genome shotgun (WGS) entry which is preliminary data.</text>
</comment>
<evidence type="ECO:0000313" key="2">
    <source>
        <dbReference type="Proteomes" id="UP000828941"/>
    </source>
</evidence>
<proteinExistence type="predicted"/>
<reference evidence="1 2" key="1">
    <citation type="journal article" date="2022" name="DNA Res.">
        <title>Chromosomal-level genome assembly of the orchid tree Bauhinia variegata (Leguminosae; Cercidoideae) supports the allotetraploid origin hypothesis of Bauhinia.</title>
        <authorList>
            <person name="Zhong Y."/>
            <person name="Chen Y."/>
            <person name="Zheng D."/>
            <person name="Pang J."/>
            <person name="Liu Y."/>
            <person name="Luo S."/>
            <person name="Meng S."/>
            <person name="Qian L."/>
            <person name="Wei D."/>
            <person name="Dai S."/>
            <person name="Zhou R."/>
        </authorList>
    </citation>
    <scope>NUCLEOTIDE SEQUENCE [LARGE SCALE GENOMIC DNA]</scope>
    <source>
        <strain evidence="1">BV-YZ2020</strain>
    </source>
</reference>
<organism evidence="1 2">
    <name type="scientific">Bauhinia variegata</name>
    <name type="common">Purple orchid tree</name>
    <name type="synonym">Phanera variegata</name>
    <dbReference type="NCBI Taxonomy" id="167791"/>
    <lineage>
        <taxon>Eukaryota</taxon>
        <taxon>Viridiplantae</taxon>
        <taxon>Streptophyta</taxon>
        <taxon>Embryophyta</taxon>
        <taxon>Tracheophyta</taxon>
        <taxon>Spermatophyta</taxon>
        <taxon>Magnoliopsida</taxon>
        <taxon>eudicotyledons</taxon>
        <taxon>Gunneridae</taxon>
        <taxon>Pentapetalae</taxon>
        <taxon>rosids</taxon>
        <taxon>fabids</taxon>
        <taxon>Fabales</taxon>
        <taxon>Fabaceae</taxon>
        <taxon>Cercidoideae</taxon>
        <taxon>Cercideae</taxon>
        <taxon>Bauhiniinae</taxon>
        <taxon>Bauhinia</taxon>
    </lineage>
</organism>